<dbReference type="Pfam" id="PF13484">
    <property type="entry name" value="Fer4_16"/>
    <property type="match status" value="1"/>
</dbReference>
<evidence type="ECO:0000259" key="6">
    <source>
        <dbReference type="PROSITE" id="PS51379"/>
    </source>
</evidence>
<dbReference type="Gene3D" id="3.30.70.20">
    <property type="match status" value="1"/>
</dbReference>
<dbReference type="GO" id="GO:0046872">
    <property type="term" value="F:metal ion binding"/>
    <property type="evidence" value="ECO:0007669"/>
    <property type="project" value="UniProtKB-KW"/>
</dbReference>
<evidence type="ECO:0000256" key="5">
    <source>
        <dbReference type="ARBA" id="ARBA00030616"/>
    </source>
</evidence>
<dbReference type="InterPro" id="IPR017896">
    <property type="entry name" value="4Fe4S_Fe-S-bd"/>
</dbReference>
<feature type="domain" description="4Fe-4S ferredoxin-type" evidence="6">
    <location>
        <begin position="18"/>
        <end position="47"/>
    </location>
</feature>
<dbReference type="KEGG" id="enn:FRE64_02075"/>
<protein>
    <recommendedName>
        <fullName evidence="5">Ferredoxin III</fullName>
    </recommendedName>
</protein>
<dbReference type="RefSeq" id="WP_146294439.1">
    <property type="nucleotide sequence ID" value="NZ_CP042326.1"/>
</dbReference>
<dbReference type="EMBL" id="CP042326">
    <property type="protein sequence ID" value="QDZ38828.1"/>
    <property type="molecule type" value="Genomic_DNA"/>
</dbReference>
<dbReference type="InterPro" id="IPR017900">
    <property type="entry name" value="4Fe4S_Fe_S_CS"/>
</dbReference>
<evidence type="ECO:0000313" key="8">
    <source>
        <dbReference type="Proteomes" id="UP000318453"/>
    </source>
</evidence>
<evidence type="ECO:0000313" key="7">
    <source>
        <dbReference type="EMBL" id="QDZ38828.1"/>
    </source>
</evidence>
<dbReference type="NCBIfam" id="TIGR02936">
    <property type="entry name" value="fdxN_nitrog"/>
    <property type="match status" value="1"/>
</dbReference>
<keyword evidence="1" id="KW-0479">Metal-binding</keyword>
<keyword evidence="2" id="KW-0408">Iron</keyword>
<dbReference type="PROSITE" id="PS00198">
    <property type="entry name" value="4FE4S_FER_1"/>
    <property type="match status" value="1"/>
</dbReference>
<evidence type="ECO:0000256" key="4">
    <source>
        <dbReference type="ARBA" id="ARBA00023231"/>
    </source>
</evidence>
<evidence type="ECO:0000256" key="1">
    <source>
        <dbReference type="ARBA" id="ARBA00022723"/>
    </source>
</evidence>
<sequence length="99" mass="10907">MATLTGLTKGGSTWEPKFIQAINQQVCLGCGRCYKVCGRNVLGLKPMNEFGEFIEDEDEDDDDIERYVMTVVNLANCIGCEACARICPKNCQTHEALAV</sequence>
<dbReference type="SUPFAM" id="SSF46548">
    <property type="entry name" value="alpha-helical ferredoxin"/>
    <property type="match status" value="1"/>
</dbReference>
<organism evidence="7 8">
    <name type="scientific">Euhalothece natronophila Z-M001</name>
    <dbReference type="NCBI Taxonomy" id="522448"/>
    <lineage>
        <taxon>Bacteria</taxon>
        <taxon>Bacillati</taxon>
        <taxon>Cyanobacteriota</taxon>
        <taxon>Cyanophyceae</taxon>
        <taxon>Oscillatoriophycideae</taxon>
        <taxon>Chroococcales</taxon>
        <taxon>Halothecacae</taxon>
        <taxon>Halothece cluster</taxon>
        <taxon>Euhalothece</taxon>
    </lineage>
</organism>
<feature type="domain" description="4Fe-4S ferredoxin-type" evidence="6">
    <location>
        <begin position="68"/>
        <end position="97"/>
    </location>
</feature>
<accession>A0A5B8NIQ2</accession>
<dbReference type="OrthoDB" id="9810688at2"/>
<keyword evidence="8" id="KW-1185">Reference proteome</keyword>
<evidence type="ECO:0000256" key="3">
    <source>
        <dbReference type="ARBA" id="ARBA00023014"/>
    </source>
</evidence>
<gene>
    <name evidence="7" type="primary">fdxB</name>
    <name evidence="7" type="ORF">FRE64_02075</name>
</gene>
<dbReference type="Proteomes" id="UP000318453">
    <property type="component" value="Chromosome"/>
</dbReference>
<dbReference type="PROSITE" id="PS51379">
    <property type="entry name" value="4FE4S_FER_2"/>
    <property type="match status" value="2"/>
</dbReference>
<evidence type="ECO:0000256" key="2">
    <source>
        <dbReference type="ARBA" id="ARBA00023004"/>
    </source>
</evidence>
<reference evidence="7" key="1">
    <citation type="submission" date="2019-08" db="EMBL/GenBank/DDBJ databases">
        <title>Carotenoids and Carotenoid Binding Proteins in the Halophilic Cyanobacterium Euhalothece sp. ZM00.</title>
        <authorList>
            <person name="Cho S.M."/>
            <person name="Song J.Y."/>
            <person name="Park Y.-I."/>
        </authorList>
    </citation>
    <scope>NUCLEOTIDE SEQUENCE [LARGE SCALE GENOMIC DNA]</scope>
    <source>
        <strain evidence="7">Z-M001</strain>
    </source>
</reference>
<dbReference type="InterPro" id="IPR014283">
    <property type="entry name" value="FdIII_4_nif"/>
</dbReference>
<keyword evidence="4" id="KW-0535">Nitrogen fixation</keyword>
<dbReference type="AlphaFoldDB" id="A0A5B8NIQ2"/>
<proteinExistence type="predicted"/>
<keyword evidence="3" id="KW-0411">Iron-sulfur</keyword>
<name>A0A5B8NIQ2_9CHRO</name>
<dbReference type="GO" id="GO:0051536">
    <property type="term" value="F:iron-sulfur cluster binding"/>
    <property type="evidence" value="ECO:0007669"/>
    <property type="project" value="UniProtKB-KW"/>
</dbReference>